<evidence type="ECO:0000313" key="1">
    <source>
        <dbReference type="EMBL" id="KAK3169278.1"/>
    </source>
</evidence>
<proteinExistence type="predicted"/>
<name>A0AAD9Z2E9_9LECA</name>
<dbReference type="EMBL" id="JASNWA010000009">
    <property type="protein sequence ID" value="KAK3169278.1"/>
    <property type="molecule type" value="Genomic_DNA"/>
</dbReference>
<reference evidence="1" key="1">
    <citation type="submission" date="2022-11" db="EMBL/GenBank/DDBJ databases">
        <title>Chromosomal genome sequence assembly and mating type (MAT) locus characterization of the leprose asexual lichenized fungus Lepraria neglecta (Nyl.) Erichsen.</title>
        <authorList>
            <person name="Allen J.L."/>
            <person name="Pfeffer B."/>
        </authorList>
    </citation>
    <scope>NUCLEOTIDE SEQUENCE</scope>
    <source>
        <strain evidence="1">Allen 5258</strain>
    </source>
</reference>
<organism evidence="1 2">
    <name type="scientific">Lepraria neglecta</name>
    <dbReference type="NCBI Taxonomy" id="209136"/>
    <lineage>
        <taxon>Eukaryota</taxon>
        <taxon>Fungi</taxon>
        <taxon>Dikarya</taxon>
        <taxon>Ascomycota</taxon>
        <taxon>Pezizomycotina</taxon>
        <taxon>Lecanoromycetes</taxon>
        <taxon>OSLEUM clade</taxon>
        <taxon>Lecanoromycetidae</taxon>
        <taxon>Lecanorales</taxon>
        <taxon>Lecanorineae</taxon>
        <taxon>Stereocaulaceae</taxon>
        <taxon>Lepraria</taxon>
    </lineage>
</organism>
<dbReference type="Proteomes" id="UP001276659">
    <property type="component" value="Unassembled WGS sequence"/>
</dbReference>
<gene>
    <name evidence="1" type="ORF">OEA41_008661</name>
</gene>
<sequence>MRGRTPRITTITKAGELLMFDDAKKYMDGGTAPAYSSTSFDHFEGLTDKACEALFGKVLGKGDVQDTGLKLGKTMTGPKIFAWHDDKEISFAELGARTKDYAKIILLACRA</sequence>
<protein>
    <submittedName>
        <fullName evidence="1">Uncharacterized protein</fullName>
    </submittedName>
</protein>
<dbReference type="AlphaFoldDB" id="A0AAD9Z2E9"/>
<comment type="caution">
    <text evidence="1">The sequence shown here is derived from an EMBL/GenBank/DDBJ whole genome shotgun (WGS) entry which is preliminary data.</text>
</comment>
<accession>A0AAD9Z2E9</accession>
<keyword evidence="2" id="KW-1185">Reference proteome</keyword>
<evidence type="ECO:0000313" key="2">
    <source>
        <dbReference type="Proteomes" id="UP001276659"/>
    </source>
</evidence>